<organism evidence="3 4">
    <name type="scientific">Exiguobacterium aestuarii</name>
    <dbReference type="NCBI Taxonomy" id="273527"/>
    <lineage>
        <taxon>Bacteria</taxon>
        <taxon>Bacillati</taxon>
        <taxon>Bacillota</taxon>
        <taxon>Bacilli</taxon>
        <taxon>Bacillales</taxon>
        <taxon>Bacillales Family XII. Incertae Sedis</taxon>
        <taxon>Exiguobacterium</taxon>
    </lineage>
</organism>
<dbReference type="CDD" id="cd00093">
    <property type="entry name" value="HTH_XRE"/>
    <property type="match status" value="1"/>
</dbReference>
<dbReference type="Gene3D" id="1.25.40.10">
    <property type="entry name" value="Tetratricopeptide repeat domain"/>
    <property type="match status" value="1"/>
</dbReference>
<dbReference type="RefSeq" id="WP_214790232.1">
    <property type="nucleotide sequence ID" value="NZ_JANIEL010000044.1"/>
</dbReference>
<dbReference type="PROSITE" id="PS50943">
    <property type="entry name" value="HTH_CROC1"/>
    <property type="match status" value="1"/>
</dbReference>
<dbReference type="Pfam" id="PF01381">
    <property type="entry name" value="HTH_3"/>
    <property type="match status" value="1"/>
</dbReference>
<sequence>MIGERIKALRKQKKMTQTQLAEGIVTKSMLSMIENGKAEASMRSLRELASRLDVSVQFLLKDSRESELQKLVEEIEYADMGFMKWDNKDIIERLEPFLDSDMQSIWLGRAYVFYGDAILTNDNRDLVLSYYDRAIELFERLGEKDEIAMTRIGQAYYLMHWDRFDEAGEKIELIEQLDSQAMKTKTRIEFYMLLVFKELLYNAQLSHAIQYLEEALNYMKQTRTYYRADDVYRALVICALYRKENELIQTAIMKARQYVDFTEDDSSRMRLAFTEGLVAMKQNNVDLMGVQLNIIEKILQKEESYMVIKEEKRFITPFEMFKGVYHAMKGDIEKAEVFLNELWERRNEWQLKHSLIDQAIYLEGLLLGTLYGCGNQWLEEIEILIDQFPEGYYHQNLTGLLVKIKG</sequence>
<dbReference type="InterPro" id="IPR011990">
    <property type="entry name" value="TPR-like_helical_dom_sf"/>
</dbReference>
<dbReference type="PANTHER" id="PTHR46797:SF1">
    <property type="entry name" value="METHYLPHOSPHONATE SYNTHASE"/>
    <property type="match status" value="1"/>
</dbReference>
<dbReference type="InterPro" id="IPR001387">
    <property type="entry name" value="Cro/C1-type_HTH"/>
</dbReference>
<feature type="domain" description="HTH cro/C1-type" evidence="2">
    <location>
        <begin position="6"/>
        <end position="59"/>
    </location>
</feature>
<dbReference type="SUPFAM" id="SSF47413">
    <property type="entry name" value="lambda repressor-like DNA-binding domains"/>
    <property type="match status" value="1"/>
</dbReference>
<dbReference type="EMBL" id="JBHTCE010000002">
    <property type="protein sequence ID" value="MFC7390774.1"/>
    <property type="molecule type" value="Genomic_DNA"/>
</dbReference>
<evidence type="ECO:0000259" key="2">
    <source>
        <dbReference type="PROSITE" id="PS50943"/>
    </source>
</evidence>
<dbReference type="PANTHER" id="PTHR46797">
    <property type="entry name" value="HTH-TYPE TRANSCRIPTIONAL REGULATOR"/>
    <property type="match status" value="1"/>
</dbReference>
<dbReference type="InterPro" id="IPR050807">
    <property type="entry name" value="TransReg_Diox_bact_type"/>
</dbReference>
<evidence type="ECO:0000313" key="3">
    <source>
        <dbReference type="EMBL" id="MFC7390774.1"/>
    </source>
</evidence>
<evidence type="ECO:0000313" key="4">
    <source>
        <dbReference type="Proteomes" id="UP001596439"/>
    </source>
</evidence>
<dbReference type="InterPro" id="IPR010982">
    <property type="entry name" value="Lambda_DNA-bd_dom_sf"/>
</dbReference>
<gene>
    <name evidence="3" type="ORF">ACFQO8_11525</name>
</gene>
<dbReference type="SUPFAM" id="SSF48452">
    <property type="entry name" value="TPR-like"/>
    <property type="match status" value="1"/>
</dbReference>
<comment type="caution">
    <text evidence="3">The sequence shown here is derived from an EMBL/GenBank/DDBJ whole genome shotgun (WGS) entry which is preliminary data.</text>
</comment>
<protein>
    <submittedName>
        <fullName evidence="3">Helix-turn-helix domain-containing protein</fullName>
    </submittedName>
</protein>
<dbReference type="SMART" id="SM00530">
    <property type="entry name" value="HTH_XRE"/>
    <property type="match status" value="1"/>
</dbReference>
<dbReference type="Proteomes" id="UP001596439">
    <property type="component" value="Unassembled WGS sequence"/>
</dbReference>
<name>A0ABW2PMY7_9BACL</name>
<keyword evidence="4" id="KW-1185">Reference proteome</keyword>
<reference evidence="4" key="1">
    <citation type="journal article" date="2019" name="Int. J. Syst. Evol. Microbiol.">
        <title>The Global Catalogue of Microorganisms (GCM) 10K type strain sequencing project: providing services to taxonomists for standard genome sequencing and annotation.</title>
        <authorList>
            <consortium name="The Broad Institute Genomics Platform"/>
            <consortium name="The Broad Institute Genome Sequencing Center for Infectious Disease"/>
            <person name="Wu L."/>
            <person name="Ma J."/>
        </authorList>
    </citation>
    <scope>NUCLEOTIDE SEQUENCE [LARGE SCALE GENOMIC DNA]</scope>
    <source>
        <strain evidence="4">CCUG 55590</strain>
    </source>
</reference>
<accession>A0ABW2PMY7</accession>
<proteinExistence type="predicted"/>
<evidence type="ECO:0000256" key="1">
    <source>
        <dbReference type="ARBA" id="ARBA00023125"/>
    </source>
</evidence>
<keyword evidence="1" id="KW-0238">DNA-binding</keyword>